<gene>
    <name evidence="7" type="ORF">ACRB68_13150</name>
</gene>
<dbReference type="Proteomes" id="UP000487268">
    <property type="component" value="Unassembled WGS sequence"/>
</dbReference>
<comment type="similarity">
    <text evidence="1">Belongs to the sigma-70 factor family. ECF subfamily.</text>
</comment>
<evidence type="ECO:0000256" key="5">
    <source>
        <dbReference type="SAM" id="MobiDB-lite"/>
    </source>
</evidence>
<proteinExistence type="inferred from homology"/>
<keyword evidence="8" id="KW-1185">Reference proteome</keyword>
<dbReference type="InterPro" id="IPR036388">
    <property type="entry name" value="WH-like_DNA-bd_sf"/>
</dbReference>
<feature type="domain" description="RNA polymerase sigma factor 70 region 4 type 2" evidence="6">
    <location>
        <begin position="79"/>
        <end position="129"/>
    </location>
</feature>
<dbReference type="GO" id="GO:0003677">
    <property type="term" value="F:DNA binding"/>
    <property type="evidence" value="ECO:0007669"/>
    <property type="project" value="InterPro"/>
</dbReference>
<evidence type="ECO:0000313" key="8">
    <source>
        <dbReference type="Proteomes" id="UP000487268"/>
    </source>
</evidence>
<dbReference type="InterPro" id="IPR013249">
    <property type="entry name" value="RNA_pol_sigma70_r4_t2"/>
</dbReference>
<keyword evidence="4" id="KW-0804">Transcription</keyword>
<evidence type="ECO:0000256" key="2">
    <source>
        <dbReference type="ARBA" id="ARBA00023015"/>
    </source>
</evidence>
<evidence type="ECO:0000256" key="1">
    <source>
        <dbReference type="ARBA" id="ARBA00010641"/>
    </source>
</evidence>
<dbReference type="AlphaFoldDB" id="A0A7K0BQ32"/>
<keyword evidence="2" id="KW-0805">Transcription regulation</keyword>
<feature type="compositionally biased region" description="Polar residues" evidence="5">
    <location>
        <begin position="284"/>
        <end position="297"/>
    </location>
</feature>
<reference evidence="7 8" key="1">
    <citation type="submission" date="2019-10" db="EMBL/GenBank/DDBJ databases">
        <title>Actinomadura rubteroloni sp. nov. and Actinomadura macrotermitis sp. nov., isolated from the gut of fungus growing-termite Macrotermes natalensis.</title>
        <authorList>
            <person name="Benndorf R."/>
            <person name="Martin K."/>
            <person name="Kuefner M."/>
            <person name="De Beer W."/>
            <person name="Kaster A.-K."/>
            <person name="Vollmers J."/>
            <person name="Poulsen M."/>
            <person name="Beemelmanns C."/>
        </authorList>
    </citation>
    <scope>NUCLEOTIDE SEQUENCE [LARGE SCALE GENOMIC DNA]</scope>
    <source>
        <strain evidence="7 8">RB68</strain>
    </source>
</reference>
<dbReference type="GO" id="GO:0006352">
    <property type="term" value="P:DNA-templated transcription initiation"/>
    <property type="evidence" value="ECO:0007669"/>
    <property type="project" value="InterPro"/>
</dbReference>
<dbReference type="RefSeq" id="WP_194293201.1">
    <property type="nucleotide sequence ID" value="NZ_WEGH01000001.1"/>
</dbReference>
<evidence type="ECO:0000259" key="6">
    <source>
        <dbReference type="Pfam" id="PF08281"/>
    </source>
</evidence>
<feature type="compositionally biased region" description="Pro residues" evidence="5">
    <location>
        <begin position="329"/>
        <end position="392"/>
    </location>
</feature>
<feature type="region of interest" description="Disordered" evidence="5">
    <location>
        <begin position="246"/>
        <end position="392"/>
    </location>
</feature>
<dbReference type="EMBL" id="WEGH01000001">
    <property type="protein sequence ID" value="MQY03273.1"/>
    <property type="molecule type" value="Genomic_DNA"/>
</dbReference>
<evidence type="ECO:0000256" key="3">
    <source>
        <dbReference type="ARBA" id="ARBA00023082"/>
    </source>
</evidence>
<dbReference type="Pfam" id="PF08281">
    <property type="entry name" value="Sigma70_r4_2"/>
    <property type="match status" value="1"/>
</dbReference>
<protein>
    <recommendedName>
        <fullName evidence="6">RNA polymerase sigma factor 70 region 4 type 2 domain-containing protein</fullName>
    </recommendedName>
</protein>
<evidence type="ECO:0000256" key="4">
    <source>
        <dbReference type="ARBA" id="ARBA00023163"/>
    </source>
</evidence>
<organism evidence="7 8">
    <name type="scientific">Actinomadura macrotermitis</name>
    <dbReference type="NCBI Taxonomy" id="2585200"/>
    <lineage>
        <taxon>Bacteria</taxon>
        <taxon>Bacillati</taxon>
        <taxon>Actinomycetota</taxon>
        <taxon>Actinomycetes</taxon>
        <taxon>Streptosporangiales</taxon>
        <taxon>Thermomonosporaceae</taxon>
        <taxon>Actinomadura</taxon>
    </lineage>
</organism>
<keyword evidence="3" id="KW-0731">Sigma factor</keyword>
<dbReference type="SUPFAM" id="SSF88659">
    <property type="entry name" value="Sigma3 and sigma4 domains of RNA polymerase sigma factors"/>
    <property type="match status" value="1"/>
</dbReference>
<dbReference type="InterPro" id="IPR013324">
    <property type="entry name" value="RNA_pol_sigma_r3/r4-like"/>
</dbReference>
<dbReference type="GO" id="GO:0016987">
    <property type="term" value="F:sigma factor activity"/>
    <property type="evidence" value="ECO:0007669"/>
    <property type="project" value="UniProtKB-KW"/>
</dbReference>
<evidence type="ECO:0000313" key="7">
    <source>
        <dbReference type="EMBL" id="MQY03273.1"/>
    </source>
</evidence>
<sequence length="392" mass="39963">MRADLGSLYAAHADRLYAHCWSLLGDEQAAAAVTDTFAAAVRHPPRGDSVLWLYALSRSACTERGAFDEPVFTAGDDPLLRAAATLRADHREALLLWAGEWLEVPDIARVLGIAPDTARQLLHAARARLERGVLDTLMRSTTGGDLELIEAFEKGRLHQLLAHRAPAQAPGTLRDRILALAEEGAVQPLATLAAPAPPLVVVGAPAATDRPRRGLARGIAVIAGAAASVAAAIGMLVSWPAARGVGVSSVTPSSSDGVHGDPALTGTSAAPLGDSAVPTKSGEAPTTQYDQSPAPATSPQPVAQPTQGGGGGGKQPSGKPEHGRKPAETTPPPSATNPPPSTPPPTTDPAPEPTPPPPTTEEPSTPPPAPTPAEPPAETPEPTSNPTPSPGG</sequence>
<feature type="compositionally biased region" description="Low complexity" evidence="5">
    <location>
        <begin position="246"/>
        <end position="257"/>
    </location>
</feature>
<comment type="caution">
    <text evidence="7">The sequence shown here is derived from an EMBL/GenBank/DDBJ whole genome shotgun (WGS) entry which is preliminary data.</text>
</comment>
<name>A0A7K0BQ32_9ACTN</name>
<dbReference type="Gene3D" id="1.10.10.10">
    <property type="entry name" value="Winged helix-like DNA-binding domain superfamily/Winged helix DNA-binding domain"/>
    <property type="match status" value="1"/>
</dbReference>
<accession>A0A7K0BQ32</accession>